<organism evidence="1 2">
    <name type="scientific">Priestia iocasae</name>
    <dbReference type="NCBI Taxonomy" id="2291674"/>
    <lineage>
        <taxon>Bacteria</taxon>
        <taxon>Bacillati</taxon>
        <taxon>Bacillota</taxon>
        <taxon>Bacilli</taxon>
        <taxon>Bacillales</taxon>
        <taxon>Bacillaceae</taxon>
        <taxon>Priestia</taxon>
    </lineage>
</organism>
<dbReference type="Proteomes" id="UP000809829">
    <property type="component" value="Unassembled WGS sequence"/>
</dbReference>
<dbReference type="Pfam" id="PF07070">
    <property type="entry name" value="Spo0M"/>
    <property type="match status" value="1"/>
</dbReference>
<keyword evidence="2" id="KW-1185">Reference proteome</keyword>
<evidence type="ECO:0000313" key="2">
    <source>
        <dbReference type="Proteomes" id="UP000809829"/>
    </source>
</evidence>
<protein>
    <submittedName>
        <fullName evidence="1">Sporulation-control protein</fullName>
    </submittedName>
</protein>
<accession>A0ABS2QTS7</accession>
<evidence type="ECO:0000313" key="1">
    <source>
        <dbReference type="EMBL" id="MBM7702879.1"/>
    </source>
</evidence>
<dbReference type="InterPro" id="IPR009776">
    <property type="entry name" value="Spore_0_M"/>
</dbReference>
<reference evidence="1 2" key="1">
    <citation type="submission" date="2021-01" db="EMBL/GenBank/DDBJ databases">
        <title>Genomic Encyclopedia of Type Strains, Phase IV (KMG-IV): sequencing the most valuable type-strain genomes for metagenomic binning, comparative biology and taxonomic classification.</title>
        <authorList>
            <person name="Goeker M."/>
        </authorList>
    </citation>
    <scope>NUCLEOTIDE SEQUENCE [LARGE SCALE GENOMIC DNA]</scope>
    <source>
        <strain evidence="1 2">DSM 104297</strain>
    </source>
</reference>
<name>A0ABS2QTS7_9BACI</name>
<sequence>MLKKFLAKLGKGAATVDLQFQPRSYAVGDTIQGEVLLQGGQVDQKINKLSVHFMMKVQAPNGHSAVRQVEVISLTDAWTITTGEKKVIPFTYTIPTTLPLSRGSVSYYFDTQLDIEGGVDRTDVDFIQVTGSQRIQAILDSMNRLGFQEKSTSGKLDTYGQEFEFFPTTSYAQTIREVELRFAEQASGVTVWMEVDCKAGFGEIEAKREFMLSVDMVSTPHRLDAELKQYIEEMMQQPESFKQPFSFKQAHGKSSSMLPGMIGGLAVGVLGGVLLSELMDGFGLDDMMGDATEALGDMEEDFEDSFEFGDFFEED</sequence>
<gene>
    <name evidence="1" type="ORF">JOC83_001726</name>
</gene>
<proteinExistence type="predicted"/>
<dbReference type="EMBL" id="JAFBFC010000003">
    <property type="protein sequence ID" value="MBM7702879.1"/>
    <property type="molecule type" value="Genomic_DNA"/>
</dbReference>
<dbReference type="PANTHER" id="PTHR40053">
    <property type="entry name" value="SPORULATION-CONTROL PROTEIN SPO0M"/>
    <property type="match status" value="1"/>
</dbReference>
<dbReference type="RefSeq" id="WP_205186251.1">
    <property type="nucleotide sequence ID" value="NZ_JAFBFC010000003.1"/>
</dbReference>
<comment type="caution">
    <text evidence="1">The sequence shown here is derived from an EMBL/GenBank/DDBJ whole genome shotgun (WGS) entry which is preliminary data.</text>
</comment>
<dbReference type="PANTHER" id="PTHR40053:SF1">
    <property type="entry name" value="SPORULATION-CONTROL PROTEIN SPO0M"/>
    <property type="match status" value="1"/>
</dbReference>